<dbReference type="PANTHER" id="PTHR43102:SF2">
    <property type="entry name" value="GAF DOMAIN-CONTAINING PROTEIN"/>
    <property type="match status" value="1"/>
</dbReference>
<proteinExistence type="predicted"/>
<dbReference type="PANTHER" id="PTHR43102">
    <property type="entry name" value="SLR1143 PROTEIN"/>
    <property type="match status" value="1"/>
</dbReference>
<dbReference type="Gene3D" id="3.30.450.40">
    <property type="match status" value="1"/>
</dbReference>
<dbReference type="InterPro" id="IPR029016">
    <property type="entry name" value="GAF-like_dom_sf"/>
</dbReference>
<organism evidence="3 4">
    <name type="scientific">Phytophthora lilii</name>
    <dbReference type="NCBI Taxonomy" id="2077276"/>
    <lineage>
        <taxon>Eukaryota</taxon>
        <taxon>Sar</taxon>
        <taxon>Stramenopiles</taxon>
        <taxon>Oomycota</taxon>
        <taxon>Peronosporomycetes</taxon>
        <taxon>Peronosporales</taxon>
        <taxon>Peronosporaceae</taxon>
        <taxon>Phytophthora</taxon>
    </lineage>
</organism>
<feature type="compositionally biased region" description="Low complexity" evidence="1">
    <location>
        <begin position="338"/>
        <end position="348"/>
    </location>
</feature>
<feature type="domain" description="GAF" evidence="2">
    <location>
        <begin position="460"/>
        <end position="587"/>
    </location>
</feature>
<dbReference type="Pfam" id="PF01590">
    <property type="entry name" value="GAF"/>
    <property type="match status" value="1"/>
</dbReference>
<sequence length="595" mass="64312">MHQPAGVSSSHRRTANTNQALTFKLDRREISQAITTPTPPTPTREVDEIGNGLIIGSPDTTHQKLVLSDQEIYNDVIATMPKLNAAVRNNAKGGRWKHYTGKGGVHLAEMKPYHTSENAGNDPDILHSVAAKTELRCHLNEALSVLLHQNSNVYDSTMKSLCGKQFKRGDVLFDQQVAFDAGSQTKFQVSTEKEDDLARRHDLISSHICNNASQCGLAATATVSPQSNPAAPVFNVYPSCSPLKREIDHIGIGFDLQFTPSSGGSHRQHTQIFAHAYASDKLPSAFSNKEPETDNASGRPGTASRDCNEPGGAFDDEDLLSALGPIIVETPSDAWIPDDSSILSSSSDENGDATVKPEDENLTEQLCSEDPETRSRALEILSTLVGAPKASPASSTSSKATNEARTTKSSTKQIQYQFDASKVSNEDVPLAPMPEAQKDARRVEFVQSSGALQSDYDRSALDLIAQVAAKRLGCPIGVVSMIDDKHFHAVGNYNLPAEAQLLPRNEVPCMHSVYAKKPLVIKNPQRDMRFSKMPCVDDLGVKFYAGFPLHAPTGEVVGNLCALDGVSHNNISTKDYATMQTLAKLASDLLAPASR</sequence>
<dbReference type="Proteomes" id="UP001165083">
    <property type="component" value="Unassembled WGS sequence"/>
</dbReference>
<dbReference type="AlphaFoldDB" id="A0A9W6X133"/>
<feature type="compositionally biased region" description="Polar residues" evidence="1">
    <location>
        <begin position="403"/>
        <end position="413"/>
    </location>
</feature>
<keyword evidence="4" id="KW-1185">Reference proteome</keyword>
<dbReference type="InterPro" id="IPR003018">
    <property type="entry name" value="GAF"/>
</dbReference>
<evidence type="ECO:0000313" key="4">
    <source>
        <dbReference type="Proteomes" id="UP001165083"/>
    </source>
</evidence>
<comment type="caution">
    <text evidence="3">The sequence shown here is derived from an EMBL/GenBank/DDBJ whole genome shotgun (WGS) entry which is preliminary data.</text>
</comment>
<evidence type="ECO:0000256" key="1">
    <source>
        <dbReference type="SAM" id="MobiDB-lite"/>
    </source>
</evidence>
<protein>
    <submittedName>
        <fullName evidence="3">Unnamed protein product</fullName>
    </submittedName>
</protein>
<dbReference type="OrthoDB" id="303614at2759"/>
<reference evidence="3" key="1">
    <citation type="submission" date="2023-04" db="EMBL/GenBank/DDBJ databases">
        <title>Phytophthora lilii NBRC 32176.</title>
        <authorList>
            <person name="Ichikawa N."/>
            <person name="Sato H."/>
            <person name="Tonouchi N."/>
        </authorList>
    </citation>
    <scope>NUCLEOTIDE SEQUENCE</scope>
    <source>
        <strain evidence="3">NBRC 32176</strain>
    </source>
</reference>
<feature type="region of interest" description="Disordered" evidence="1">
    <location>
        <begin position="331"/>
        <end position="413"/>
    </location>
</feature>
<accession>A0A9W6X133</accession>
<evidence type="ECO:0000313" key="3">
    <source>
        <dbReference type="EMBL" id="GMF26295.1"/>
    </source>
</evidence>
<feature type="region of interest" description="Disordered" evidence="1">
    <location>
        <begin position="1"/>
        <end position="46"/>
    </location>
</feature>
<feature type="compositionally biased region" description="Low complexity" evidence="1">
    <location>
        <begin position="387"/>
        <end position="401"/>
    </location>
</feature>
<dbReference type="SUPFAM" id="SSF55781">
    <property type="entry name" value="GAF domain-like"/>
    <property type="match status" value="1"/>
</dbReference>
<gene>
    <name evidence="3" type="ORF">Plil01_001093400</name>
</gene>
<evidence type="ECO:0000259" key="2">
    <source>
        <dbReference type="Pfam" id="PF01590"/>
    </source>
</evidence>
<feature type="region of interest" description="Disordered" evidence="1">
    <location>
        <begin position="284"/>
        <end position="316"/>
    </location>
</feature>
<name>A0A9W6X133_9STRA</name>
<dbReference type="EMBL" id="BSXW01000598">
    <property type="protein sequence ID" value="GMF26295.1"/>
    <property type="molecule type" value="Genomic_DNA"/>
</dbReference>